<dbReference type="AlphaFoldDB" id="Q2LRC7"/>
<dbReference type="InParanoid" id="Q2LRC7"/>
<sequence>MNFLNTIPQNLADPQYVEGIPISIHRDWPVSLKMFIRNQLVVVFWRRWSIWNTFWLDFR</sequence>
<evidence type="ECO:0000313" key="2">
    <source>
        <dbReference type="Proteomes" id="UP000001933"/>
    </source>
</evidence>
<gene>
    <name evidence="1" type="ORF">SYN_03427</name>
</gene>
<proteinExistence type="predicted"/>
<keyword evidence="2" id="KW-1185">Reference proteome</keyword>
<dbReference type="HOGENOM" id="CLU_2959179_0_0_7"/>
<dbReference type="KEGG" id="sat:SYN_03427"/>
<dbReference type="EMBL" id="CP000252">
    <property type="protein sequence ID" value="ABC76636.1"/>
    <property type="molecule type" value="Genomic_DNA"/>
</dbReference>
<organism evidence="1 2">
    <name type="scientific">Syntrophus aciditrophicus (strain SB)</name>
    <dbReference type="NCBI Taxonomy" id="56780"/>
    <lineage>
        <taxon>Bacteria</taxon>
        <taxon>Pseudomonadati</taxon>
        <taxon>Thermodesulfobacteriota</taxon>
        <taxon>Syntrophia</taxon>
        <taxon>Syntrophales</taxon>
        <taxon>Syntrophaceae</taxon>
        <taxon>Syntrophus</taxon>
    </lineage>
</organism>
<dbReference type="STRING" id="56780.SYN_03427"/>
<accession>Q2LRC7</accession>
<protein>
    <submittedName>
        <fullName evidence="1">Hypothetical cytosolic protein</fullName>
    </submittedName>
</protein>
<reference evidence="1 2" key="1">
    <citation type="journal article" date="2007" name="Proc. Natl. Acad. Sci. U.S.A.">
        <title>The genome of Syntrophus aciditrophicus: life at the thermodynamic limit of microbial growth.</title>
        <authorList>
            <person name="McInerney M.J."/>
            <person name="Rohlin L."/>
            <person name="Mouttaki H."/>
            <person name="Kim U."/>
            <person name="Krupp R.S."/>
            <person name="Rios-Hernandez L."/>
            <person name="Sieber J."/>
            <person name="Struchtemeyer C.G."/>
            <person name="Bhattacharyya A."/>
            <person name="Campbell J.W."/>
            <person name="Gunsalus R.P."/>
        </authorList>
    </citation>
    <scope>NUCLEOTIDE SEQUENCE [LARGE SCALE GENOMIC DNA]</scope>
    <source>
        <strain evidence="1 2">SB</strain>
    </source>
</reference>
<name>Q2LRC7_SYNAS</name>
<evidence type="ECO:0000313" key="1">
    <source>
        <dbReference type="EMBL" id="ABC76636.1"/>
    </source>
</evidence>
<dbReference type="Proteomes" id="UP000001933">
    <property type="component" value="Chromosome"/>
</dbReference>